<dbReference type="Proteomes" id="UP001430953">
    <property type="component" value="Unassembled WGS sequence"/>
</dbReference>
<proteinExistence type="predicted"/>
<name>A0AAW2GAP6_9HYME</name>
<comment type="caution">
    <text evidence="1">The sequence shown here is derived from an EMBL/GenBank/DDBJ whole genome shotgun (WGS) entry which is preliminary data.</text>
</comment>
<accession>A0AAW2GAP6</accession>
<evidence type="ECO:0000313" key="2">
    <source>
        <dbReference type="Proteomes" id="UP001430953"/>
    </source>
</evidence>
<evidence type="ECO:0000313" key="1">
    <source>
        <dbReference type="EMBL" id="KAL0125274.1"/>
    </source>
</evidence>
<gene>
    <name evidence="1" type="ORF">PUN28_004421</name>
</gene>
<organism evidence="1 2">
    <name type="scientific">Cardiocondyla obscurior</name>
    <dbReference type="NCBI Taxonomy" id="286306"/>
    <lineage>
        <taxon>Eukaryota</taxon>
        <taxon>Metazoa</taxon>
        <taxon>Ecdysozoa</taxon>
        <taxon>Arthropoda</taxon>
        <taxon>Hexapoda</taxon>
        <taxon>Insecta</taxon>
        <taxon>Pterygota</taxon>
        <taxon>Neoptera</taxon>
        <taxon>Endopterygota</taxon>
        <taxon>Hymenoptera</taxon>
        <taxon>Apocrita</taxon>
        <taxon>Aculeata</taxon>
        <taxon>Formicoidea</taxon>
        <taxon>Formicidae</taxon>
        <taxon>Myrmicinae</taxon>
        <taxon>Cardiocondyla</taxon>
    </lineage>
</organism>
<reference evidence="1 2" key="1">
    <citation type="submission" date="2023-03" db="EMBL/GenBank/DDBJ databases">
        <title>High recombination rates correlate with genetic variation in Cardiocondyla obscurior ants.</title>
        <authorList>
            <person name="Errbii M."/>
        </authorList>
    </citation>
    <scope>NUCLEOTIDE SEQUENCE [LARGE SCALE GENOMIC DNA]</scope>
    <source>
        <strain evidence="1">Alpha-2009</strain>
        <tissue evidence="1">Whole body</tissue>
    </source>
</reference>
<keyword evidence="2" id="KW-1185">Reference proteome</keyword>
<dbReference type="AlphaFoldDB" id="A0AAW2GAP6"/>
<protein>
    <submittedName>
        <fullName evidence="1">Uncharacterized protein</fullName>
    </submittedName>
</protein>
<dbReference type="EMBL" id="JADYXP020000004">
    <property type="protein sequence ID" value="KAL0125274.1"/>
    <property type="molecule type" value="Genomic_DNA"/>
</dbReference>
<sequence length="80" mass="9765">MHSREIPIESRQQINFIWKNLRVLSQYLNKNYTLYCKKESINKSGKKNLSKKEKKNTHRYYNEIDICVQALARRRETYVN</sequence>